<evidence type="ECO:0000256" key="6">
    <source>
        <dbReference type="ARBA" id="ARBA00022723"/>
    </source>
</evidence>
<evidence type="ECO:0000256" key="8">
    <source>
        <dbReference type="ARBA" id="ARBA00022840"/>
    </source>
</evidence>
<dbReference type="InterPro" id="IPR006195">
    <property type="entry name" value="aa-tRNA-synth_II"/>
</dbReference>
<dbReference type="HAMAP" id="MF_00281">
    <property type="entry name" value="Phe_tRNA_synth_alpha1"/>
    <property type="match status" value="1"/>
</dbReference>
<sequence>MLRQLLCNFLAMTRINRSTQQCLLAMTFYRTIKNQKQKTIMENIETILRLAEDKILLVQNLKALQEYKVEFLGKNGIVTGELKKLGSLNEQERKEFGLKINKLKDKIQNIIKAKEEILEEQELNFKLAADKIDLTIPARRYKQGSIHPITQCSEELIQVFSQFGFTIENGPNIENDFHNFTALNFEDDHPARQMHDTFYLKSQENNKPLLLRTHTSTVQIRAMKNGKPPFRFIAPGRTYRSDSDMTHTPMFHQIEGLVIDKNINMGHLKYVITAFIKSFFENSNIELRFRPSFFPFTEPSAEVDIRMNKNDKWLEVLGCGMVHPNVLKNVGIDSSEYQGFAFGLGVERFAMLKYNIKDLRQFFEGDMRWLKHYNFGSFDIPNLAGGLTK</sequence>
<dbReference type="GO" id="GO:0004826">
    <property type="term" value="F:phenylalanine-tRNA ligase activity"/>
    <property type="evidence" value="ECO:0007669"/>
    <property type="project" value="UniProtKB-UniRule"/>
</dbReference>
<evidence type="ECO:0000256" key="13">
    <source>
        <dbReference type="HAMAP-Rule" id="MF_00281"/>
    </source>
</evidence>
<feature type="domain" description="Aminoacyl-transfer RNA synthetases class-II family profile" evidence="14">
    <location>
        <begin position="158"/>
        <end position="352"/>
    </location>
</feature>
<dbReference type="GO" id="GO:0005737">
    <property type="term" value="C:cytoplasm"/>
    <property type="evidence" value="ECO:0007669"/>
    <property type="project" value="UniProtKB-SubCell"/>
</dbReference>
<evidence type="ECO:0000256" key="3">
    <source>
        <dbReference type="ARBA" id="ARBA00011209"/>
    </source>
</evidence>
<evidence type="ECO:0000313" key="15">
    <source>
        <dbReference type="EMBL" id="ABV84777.1"/>
    </source>
</evidence>
<keyword evidence="6 13" id="KW-0479">Metal-binding</keyword>
<evidence type="ECO:0000256" key="12">
    <source>
        <dbReference type="ARBA" id="ARBA00049255"/>
    </source>
</evidence>
<dbReference type="KEGG" id="rms:RMA_0598"/>
<dbReference type="EMBL" id="CP000683">
    <property type="protein sequence ID" value="ABV84777.1"/>
    <property type="molecule type" value="Genomic_DNA"/>
</dbReference>
<dbReference type="Proteomes" id="UP000001311">
    <property type="component" value="Chromosome"/>
</dbReference>
<comment type="subunit">
    <text evidence="3 13">Tetramer of two alpha and two beta subunits.</text>
</comment>
<dbReference type="GO" id="GO:0005524">
    <property type="term" value="F:ATP binding"/>
    <property type="evidence" value="ECO:0007669"/>
    <property type="project" value="UniProtKB-UniRule"/>
</dbReference>
<dbReference type="InterPro" id="IPR010978">
    <property type="entry name" value="tRNA-bd_arm"/>
</dbReference>
<evidence type="ECO:0000256" key="10">
    <source>
        <dbReference type="ARBA" id="ARBA00022917"/>
    </source>
</evidence>
<name>A8F1J1_RICM5</name>
<keyword evidence="16" id="KW-1185">Reference proteome</keyword>
<keyword evidence="11 13" id="KW-0030">Aminoacyl-tRNA synthetase</keyword>
<gene>
    <name evidence="13 15" type="primary">pheS</name>
    <name evidence="15" type="ordered locus">RMA_0598</name>
</gene>
<dbReference type="EC" id="6.1.1.20" evidence="13"/>
<dbReference type="PROSITE" id="PS50862">
    <property type="entry name" value="AA_TRNA_LIGASE_II"/>
    <property type="match status" value="1"/>
</dbReference>
<keyword evidence="8 13" id="KW-0067">ATP-binding</keyword>
<comment type="catalytic activity">
    <reaction evidence="12 13">
        <text>tRNA(Phe) + L-phenylalanine + ATP = L-phenylalanyl-tRNA(Phe) + AMP + diphosphate + H(+)</text>
        <dbReference type="Rhea" id="RHEA:19413"/>
        <dbReference type="Rhea" id="RHEA-COMP:9668"/>
        <dbReference type="Rhea" id="RHEA-COMP:9699"/>
        <dbReference type="ChEBI" id="CHEBI:15378"/>
        <dbReference type="ChEBI" id="CHEBI:30616"/>
        <dbReference type="ChEBI" id="CHEBI:33019"/>
        <dbReference type="ChEBI" id="CHEBI:58095"/>
        <dbReference type="ChEBI" id="CHEBI:78442"/>
        <dbReference type="ChEBI" id="CHEBI:78531"/>
        <dbReference type="ChEBI" id="CHEBI:456215"/>
        <dbReference type="EC" id="6.1.1.20"/>
    </reaction>
</comment>
<evidence type="ECO:0000256" key="7">
    <source>
        <dbReference type="ARBA" id="ARBA00022741"/>
    </source>
</evidence>
<dbReference type="GO" id="GO:0000287">
    <property type="term" value="F:magnesium ion binding"/>
    <property type="evidence" value="ECO:0007669"/>
    <property type="project" value="UniProtKB-UniRule"/>
</dbReference>
<evidence type="ECO:0000259" key="14">
    <source>
        <dbReference type="PROSITE" id="PS50862"/>
    </source>
</evidence>
<dbReference type="SUPFAM" id="SSF55681">
    <property type="entry name" value="Class II aaRS and biotin synthetases"/>
    <property type="match status" value="1"/>
</dbReference>
<comment type="cofactor">
    <cofactor evidence="13">
        <name>Mg(2+)</name>
        <dbReference type="ChEBI" id="CHEBI:18420"/>
    </cofactor>
    <text evidence="13">Binds 2 magnesium ions per tetramer.</text>
</comment>
<evidence type="ECO:0000256" key="11">
    <source>
        <dbReference type="ARBA" id="ARBA00023146"/>
    </source>
</evidence>
<dbReference type="FunFam" id="3.30.930.10:FF:000003">
    <property type="entry name" value="Phenylalanine--tRNA ligase alpha subunit"/>
    <property type="match status" value="1"/>
</dbReference>
<dbReference type="PANTHER" id="PTHR11538:SF41">
    <property type="entry name" value="PHENYLALANINE--TRNA LIGASE, MITOCHONDRIAL"/>
    <property type="match status" value="1"/>
</dbReference>
<dbReference type="PANTHER" id="PTHR11538">
    <property type="entry name" value="PHENYLALANYL-TRNA SYNTHETASE"/>
    <property type="match status" value="1"/>
</dbReference>
<dbReference type="HOGENOM" id="CLU_025086_0_1_5"/>
<comment type="similarity">
    <text evidence="2 13">Belongs to the class-II aminoacyl-tRNA synthetase family. Phe-tRNA synthetase alpha subunit type 1 subfamily.</text>
</comment>
<comment type="subcellular location">
    <subcellularLocation>
        <location evidence="1 13">Cytoplasm</location>
    </subcellularLocation>
</comment>
<dbReference type="InterPro" id="IPR002319">
    <property type="entry name" value="Phenylalanyl-tRNA_Synthase"/>
</dbReference>
<dbReference type="InterPro" id="IPR004188">
    <property type="entry name" value="Phe-tRNA_ligase_II_N"/>
</dbReference>
<dbReference type="InterPro" id="IPR022911">
    <property type="entry name" value="Phe_tRNA_ligase_alpha1_bac"/>
</dbReference>
<keyword evidence="10 13" id="KW-0648">Protein biosynthesis</keyword>
<evidence type="ECO:0000256" key="4">
    <source>
        <dbReference type="ARBA" id="ARBA00022490"/>
    </source>
</evidence>
<keyword evidence="5 13" id="KW-0436">Ligase</keyword>
<organism evidence="15 16">
    <name type="scientific">Rickettsia massiliae (strain Mtu5)</name>
    <dbReference type="NCBI Taxonomy" id="416276"/>
    <lineage>
        <taxon>Bacteria</taxon>
        <taxon>Pseudomonadati</taxon>
        <taxon>Pseudomonadota</taxon>
        <taxon>Alphaproteobacteria</taxon>
        <taxon>Rickettsiales</taxon>
        <taxon>Rickettsiaceae</taxon>
        <taxon>Rickettsieae</taxon>
        <taxon>Rickettsia</taxon>
        <taxon>spotted fever group</taxon>
    </lineage>
</organism>
<dbReference type="NCBIfam" id="TIGR00468">
    <property type="entry name" value="pheS"/>
    <property type="match status" value="1"/>
</dbReference>
<accession>A8F1J1</accession>
<keyword evidence="9 13" id="KW-0460">Magnesium</keyword>
<dbReference type="GO" id="GO:0006432">
    <property type="term" value="P:phenylalanyl-tRNA aminoacylation"/>
    <property type="evidence" value="ECO:0007669"/>
    <property type="project" value="UniProtKB-UniRule"/>
</dbReference>
<dbReference type="Pfam" id="PF02912">
    <property type="entry name" value="Phe_tRNA-synt_N"/>
    <property type="match status" value="1"/>
</dbReference>
<feature type="binding site" evidence="13">
    <location>
        <position position="298"/>
    </location>
    <ligand>
        <name>Mg(2+)</name>
        <dbReference type="ChEBI" id="CHEBI:18420"/>
        <note>shared with beta subunit</note>
    </ligand>
</feature>
<reference evidence="15 16" key="1">
    <citation type="journal article" date="2007" name="Genome Res.">
        <title>Lateral gene transfer between obligate intracellular bacteria: evidence from the Rickettsia massiliae genome.</title>
        <authorList>
            <person name="Blanc G."/>
            <person name="Ogata H."/>
            <person name="Robert C."/>
            <person name="Audic S."/>
            <person name="Claverie J.-M."/>
            <person name="Raoult D."/>
        </authorList>
    </citation>
    <scope>NUCLEOTIDE SEQUENCE [LARGE SCALE GENOMIC DNA]</scope>
    <source>
        <strain evidence="16">Mtu5</strain>
    </source>
</reference>
<evidence type="ECO:0000313" key="16">
    <source>
        <dbReference type="Proteomes" id="UP000001311"/>
    </source>
</evidence>
<dbReference type="InterPro" id="IPR045864">
    <property type="entry name" value="aa-tRNA-synth_II/BPL/LPL"/>
</dbReference>
<proteinExistence type="inferred from homology"/>
<dbReference type="GO" id="GO:0000049">
    <property type="term" value="F:tRNA binding"/>
    <property type="evidence" value="ECO:0007669"/>
    <property type="project" value="InterPro"/>
</dbReference>
<protein>
    <recommendedName>
        <fullName evidence="13">Phenylalanine--tRNA ligase alpha subunit</fullName>
        <ecNumber evidence="13">6.1.1.20</ecNumber>
    </recommendedName>
    <alternativeName>
        <fullName evidence="13">Phenylalanyl-tRNA synthetase alpha subunit</fullName>
        <shortName evidence="13">PheRS</shortName>
    </alternativeName>
</protein>
<evidence type="ECO:0000256" key="9">
    <source>
        <dbReference type="ARBA" id="ARBA00022842"/>
    </source>
</evidence>
<evidence type="ECO:0000256" key="2">
    <source>
        <dbReference type="ARBA" id="ARBA00010207"/>
    </source>
</evidence>
<evidence type="ECO:0000256" key="5">
    <source>
        <dbReference type="ARBA" id="ARBA00022598"/>
    </source>
</evidence>
<dbReference type="Pfam" id="PF01409">
    <property type="entry name" value="tRNA-synt_2d"/>
    <property type="match status" value="1"/>
</dbReference>
<keyword evidence="4 13" id="KW-0963">Cytoplasm</keyword>
<dbReference type="InterPro" id="IPR004529">
    <property type="entry name" value="Phe-tRNA-synth_IIc_asu"/>
</dbReference>
<dbReference type="CDD" id="cd00496">
    <property type="entry name" value="PheRS_alpha_core"/>
    <property type="match status" value="1"/>
</dbReference>
<dbReference type="SUPFAM" id="SSF46589">
    <property type="entry name" value="tRNA-binding arm"/>
    <property type="match status" value="1"/>
</dbReference>
<dbReference type="AlphaFoldDB" id="A8F1J1"/>
<dbReference type="Gene3D" id="3.30.930.10">
    <property type="entry name" value="Bira Bifunctional Protein, Domain 2"/>
    <property type="match status" value="1"/>
</dbReference>
<evidence type="ECO:0000256" key="1">
    <source>
        <dbReference type="ARBA" id="ARBA00004496"/>
    </source>
</evidence>
<keyword evidence="7 13" id="KW-0547">Nucleotide-binding</keyword>